<evidence type="ECO:0008006" key="4">
    <source>
        <dbReference type="Google" id="ProtNLM"/>
    </source>
</evidence>
<reference evidence="2 3" key="1">
    <citation type="submission" date="2015-12" db="EMBL/GenBank/DDBJ databases">
        <title>Draft genome of Thermovenabulum gondwanense isolated from a red thermophilic microbial mat colonisisng an outflow channel of a bore well.</title>
        <authorList>
            <person name="Patel B.K."/>
        </authorList>
    </citation>
    <scope>NUCLEOTIDE SEQUENCE [LARGE SCALE GENOMIC DNA]</scope>
    <source>
        <strain evidence="2 3">R270</strain>
    </source>
</reference>
<keyword evidence="1" id="KW-0812">Transmembrane</keyword>
<dbReference type="STRING" id="520767.ATZ99_06440"/>
<feature type="transmembrane region" description="Helical" evidence="1">
    <location>
        <begin position="107"/>
        <end position="126"/>
    </location>
</feature>
<keyword evidence="1" id="KW-1133">Transmembrane helix</keyword>
<dbReference type="RefSeq" id="WP_068747808.1">
    <property type="nucleotide sequence ID" value="NZ_LOHZ01000022.1"/>
</dbReference>
<name>A0A162MUC4_9FIRM</name>
<organism evidence="2 3">
    <name type="scientific">Thermovenabulum gondwanense</name>
    <dbReference type="NCBI Taxonomy" id="520767"/>
    <lineage>
        <taxon>Bacteria</taxon>
        <taxon>Bacillati</taxon>
        <taxon>Bacillota</taxon>
        <taxon>Clostridia</taxon>
        <taxon>Thermosediminibacterales</taxon>
        <taxon>Thermosediminibacteraceae</taxon>
        <taxon>Thermovenabulum</taxon>
    </lineage>
</organism>
<evidence type="ECO:0000313" key="2">
    <source>
        <dbReference type="EMBL" id="KYO67358.1"/>
    </source>
</evidence>
<proteinExistence type="predicted"/>
<evidence type="ECO:0000256" key="1">
    <source>
        <dbReference type="SAM" id="Phobius"/>
    </source>
</evidence>
<evidence type="ECO:0000313" key="3">
    <source>
        <dbReference type="Proteomes" id="UP000075737"/>
    </source>
</evidence>
<keyword evidence="3" id="KW-1185">Reference proteome</keyword>
<comment type="caution">
    <text evidence="2">The sequence shown here is derived from an EMBL/GenBank/DDBJ whole genome shotgun (WGS) entry which is preliminary data.</text>
</comment>
<dbReference type="OrthoDB" id="1683367at2"/>
<accession>A0A162MUC4</accession>
<keyword evidence="1" id="KW-0472">Membrane</keyword>
<feature type="transmembrane region" description="Helical" evidence="1">
    <location>
        <begin position="6"/>
        <end position="23"/>
    </location>
</feature>
<dbReference type="EMBL" id="LOHZ01000022">
    <property type="protein sequence ID" value="KYO67358.1"/>
    <property type="molecule type" value="Genomic_DNA"/>
</dbReference>
<protein>
    <recommendedName>
        <fullName evidence="4">Protease PrsW</fullName>
    </recommendedName>
</protein>
<gene>
    <name evidence="2" type="ORF">ATZ99_06440</name>
</gene>
<feature type="transmembrane region" description="Helical" evidence="1">
    <location>
        <begin position="82"/>
        <end position="101"/>
    </location>
</feature>
<dbReference type="AlphaFoldDB" id="A0A162MUC4"/>
<dbReference type="Proteomes" id="UP000075737">
    <property type="component" value="Unassembled WGS sequence"/>
</dbReference>
<sequence>MITGFIAGIFAATFCLFFNSFLYKLHKDKAVVYEAPFLEEFIKTYTAVLFRGNILFSHFGFGLVEGIFDFLKDERGKMNRTAGCFAVLSHMIFGMIVYYAVKSGYPVFAGFLMSSFLHLLWNIFIYRVKKDNKNKSPG</sequence>